<reference evidence="1" key="1">
    <citation type="submission" date="2020-07" db="EMBL/GenBank/DDBJ databases">
        <title>Multicomponent nature underlies the extraordinary mechanical properties of spider dragline silk.</title>
        <authorList>
            <person name="Kono N."/>
            <person name="Nakamura H."/>
            <person name="Mori M."/>
            <person name="Yoshida Y."/>
            <person name="Ohtoshi R."/>
            <person name="Malay A.D."/>
            <person name="Moran D.A.P."/>
            <person name="Tomita M."/>
            <person name="Numata K."/>
            <person name="Arakawa K."/>
        </authorList>
    </citation>
    <scope>NUCLEOTIDE SEQUENCE</scope>
</reference>
<dbReference type="InterPro" id="IPR036397">
    <property type="entry name" value="RNaseH_sf"/>
</dbReference>
<evidence type="ECO:0000313" key="1">
    <source>
        <dbReference type="EMBL" id="GFQ95187.1"/>
    </source>
</evidence>
<dbReference type="GO" id="GO:0003676">
    <property type="term" value="F:nucleic acid binding"/>
    <property type="evidence" value="ECO:0007669"/>
    <property type="project" value="InterPro"/>
</dbReference>
<name>A0A8X6G458_TRICU</name>
<organism evidence="1 2">
    <name type="scientific">Trichonephila clavata</name>
    <name type="common">Joro spider</name>
    <name type="synonym">Nephila clavata</name>
    <dbReference type="NCBI Taxonomy" id="2740835"/>
    <lineage>
        <taxon>Eukaryota</taxon>
        <taxon>Metazoa</taxon>
        <taxon>Ecdysozoa</taxon>
        <taxon>Arthropoda</taxon>
        <taxon>Chelicerata</taxon>
        <taxon>Arachnida</taxon>
        <taxon>Araneae</taxon>
        <taxon>Araneomorphae</taxon>
        <taxon>Entelegynae</taxon>
        <taxon>Araneoidea</taxon>
        <taxon>Nephilidae</taxon>
        <taxon>Trichonephila</taxon>
    </lineage>
</organism>
<dbReference type="InterPro" id="IPR052709">
    <property type="entry name" value="Transposase-MT_Hybrid"/>
</dbReference>
<dbReference type="Proteomes" id="UP000887116">
    <property type="component" value="Unassembled WGS sequence"/>
</dbReference>
<gene>
    <name evidence="1" type="primary">AVEN_86834_1</name>
    <name evidence="1" type="ORF">TNCT_333061</name>
</gene>
<dbReference type="EMBL" id="BMAO01024412">
    <property type="protein sequence ID" value="GFQ95187.1"/>
    <property type="molecule type" value="Genomic_DNA"/>
</dbReference>
<dbReference type="PANTHER" id="PTHR46060">
    <property type="entry name" value="MARINER MOS1 TRANSPOSASE-LIKE PROTEIN"/>
    <property type="match status" value="1"/>
</dbReference>
<dbReference type="AlphaFoldDB" id="A0A8X6G458"/>
<comment type="caution">
    <text evidence="1">The sequence shown here is derived from an EMBL/GenBank/DDBJ whole genome shotgun (WGS) entry which is preliminary data.</text>
</comment>
<keyword evidence="2" id="KW-1185">Reference proteome</keyword>
<dbReference type="Gene3D" id="3.30.420.10">
    <property type="entry name" value="Ribonuclease H-like superfamily/Ribonuclease H"/>
    <property type="match status" value="1"/>
</dbReference>
<proteinExistence type="predicted"/>
<sequence length="129" mass="14725">MKLATGEELIRANERVAVDNITTAMRCSHGLACSIMHDRLNFQKVCAHWVSRQLTEEHKKESNGCICYHLCGPQKQHLGGKQFAKDDDVQHEVLLWMRQQPKEFYVAGIGALIKLWDRCINVAGDYAEK</sequence>
<dbReference type="PANTHER" id="PTHR46060:SF1">
    <property type="entry name" value="MARINER MOS1 TRANSPOSASE-LIKE PROTEIN"/>
    <property type="match status" value="1"/>
</dbReference>
<evidence type="ECO:0000313" key="2">
    <source>
        <dbReference type="Proteomes" id="UP000887116"/>
    </source>
</evidence>
<protein>
    <submittedName>
        <fullName evidence="1">Uncharacterized protein</fullName>
    </submittedName>
</protein>
<dbReference type="OrthoDB" id="10042427at2759"/>
<accession>A0A8X6G458</accession>